<evidence type="ECO:0000256" key="2">
    <source>
        <dbReference type="SAM" id="MobiDB-lite"/>
    </source>
</evidence>
<organism evidence="3 4">
    <name type="scientific">Klebsormidium nitens</name>
    <name type="common">Green alga</name>
    <name type="synonym">Ulothrix nitens</name>
    <dbReference type="NCBI Taxonomy" id="105231"/>
    <lineage>
        <taxon>Eukaryota</taxon>
        <taxon>Viridiplantae</taxon>
        <taxon>Streptophyta</taxon>
        <taxon>Klebsormidiophyceae</taxon>
        <taxon>Klebsormidiales</taxon>
        <taxon>Klebsormidiaceae</taxon>
        <taxon>Klebsormidium</taxon>
    </lineage>
</organism>
<feature type="coiled-coil region" evidence="1">
    <location>
        <begin position="93"/>
        <end position="120"/>
    </location>
</feature>
<name>A0A1Y1IMT1_KLENI</name>
<accession>A0A1Y1IMT1</accession>
<proteinExistence type="predicted"/>
<feature type="coiled-coil region" evidence="1">
    <location>
        <begin position="5"/>
        <end position="69"/>
    </location>
</feature>
<evidence type="ECO:0000313" key="4">
    <source>
        <dbReference type="Proteomes" id="UP000054558"/>
    </source>
</evidence>
<evidence type="ECO:0000313" key="3">
    <source>
        <dbReference type="EMBL" id="GAQ90066.1"/>
    </source>
</evidence>
<gene>
    <name evidence="3" type="ORF">KFL_005950035</name>
</gene>
<dbReference type="Proteomes" id="UP000054558">
    <property type="component" value="Unassembled WGS sequence"/>
</dbReference>
<keyword evidence="4" id="KW-1185">Reference proteome</keyword>
<dbReference type="EMBL" id="DF237544">
    <property type="protein sequence ID" value="GAQ90066.1"/>
    <property type="molecule type" value="Genomic_DNA"/>
</dbReference>
<reference evidence="3 4" key="1">
    <citation type="journal article" date="2014" name="Nat. Commun.">
        <title>Klebsormidium flaccidum genome reveals primary factors for plant terrestrial adaptation.</title>
        <authorList>
            <person name="Hori K."/>
            <person name="Maruyama F."/>
            <person name="Fujisawa T."/>
            <person name="Togashi T."/>
            <person name="Yamamoto N."/>
            <person name="Seo M."/>
            <person name="Sato S."/>
            <person name="Yamada T."/>
            <person name="Mori H."/>
            <person name="Tajima N."/>
            <person name="Moriyama T."/>
            <person name="Ikeuchi M."/>
            <person name="Watanabe M."/>
            <person name="Wada H."/>
            <person name="Kobayashi K."/>
            <person name="Saito M."/>
            <person name="Masuda T."/>
            <person name="Sasaki-Sekimoto Y."/>
            <person name="Mashiguchi K."/>
            <person name="Awai K."/>
            <person name="Shimojima M."/>
            <person name="Masuda S."/>
            <person name="Iwai M."/>
            <person name="Nobusawa T."/>
            <person name="Narise T."/>
            <person name="Kondo S."/>
            <person name="Saito H."/>
            <person name="Sato R."/>
            <person name="Murakawa M."/>
            <person name="Ihara Y."/>
            <person name="Oshima-Yamada Y."/>
            <person name="Ohtaka K."/>
            <person name="Satoh M."/>
            <person name="Sonobe K."/>
            <person name="Ishii M."/>
            <person name="Ohtani R."/>
            <person name="Kanamori-Sato M."/>
            <person name="Honoki R."/>
            <person name="Miyazaki D."/>
            <person name="Mochizuki H."/>
            <person name="Umetsu J."/>
            <person name="Higashi K."/>
            <person name="Shibata D."/>
            <person name="Kamiya Y."/>
            <person name="Sato N."/>
            <person name="Nakamura Y."/>
            <person name="Tabata S."/>
            <person name="Ida S."/>
            <person name="Kurokawa K."/>
            <person name="Ohta H."/>
        </authorList>
    </citation>
    <scope>NUCLEOTIDE SEQUENCE [LARGE SCALE GENOMIC DNA]</scope>
    <source>
        <strain evidence="3 4">NIES-2285</strain>
    </source>
</reference>
<feature type="region of interest" description="Disordered" evidence="2">
    <location>
        <begin position="148"/>
        <end position="174"/>
    </location>
</feature>
<keyword evidence="1" id="KW-0175">Coiled coil</keyword>
<sequence length="174" mass="19779">MERSVARLQSEVAALKRDLEQARGQAPGASAKKTIADLHRSIDGIKQKLAQAEREKAEIADQVYKLMGETAAEQRRLHKEAMAEAARTAAQTAAKLNTDLEFAKAKMRSLTKSQEILEEENVRLTVAMSHSGSAQKWLAQDQRIRDRRRWIKCSKRKQRGPKKYKAHPRPPRQQ</sequence>
<evidence type="ECO:0000256" key="1">
    <source>
        <dbReference type="SAM" id="Coils"/>
    </source>
</evidence>
<protein>
    <submittedName>
        <fullName evidence="3">Uncharacterized protein</fullName>
    </submittedName>
</protein>
<dbReference type="Gene3D" id="1.20.5.1700">
    <property type="match status" value="1"/>
</dbReference>
<dbReference type="AlphaFoldDB" id="A0A1Y1IMT1"/>